<dbReference type="InterPro" id="IPR038051">
    <property type="entry name" value="XRCC4-like_N_sf"/>
</dbReference>
<keyword evidence="3" id="KW-0646">Protease inhibitor</keyword>
<dbReference type="InterPro" id="IPR036354">
    <property type="entry name" value="Prot_inh_pot1_sf"/>
</dbReference>
<evidence type="ECO:0000256" key="5">
    <source>
        <dbReference type="ARBA" id="ARBA00022900"/>
    </source>
</evidence>
<accession>A0AA87BBE7</accession>
<dbReference type="GO" id="GO:0003677">
    <property type="term" value="F:DNA binding"/>
    <property type="evidence" value="ECO:0007669"/>
    <property type="project" value="InterPro"/>
</dbReference>
<evidence type="ECO:0000259" key="11">
    <source>
        <dbReference type="Pfam" id="PF06632"/>
    </source>
</evidence>
<dbReference type="Gene3D" id="2.170.210.10">
    <property type="entry name" value="DNA double-strand break repair and VJ recombination XRCC4, N-terminal"/>
    <property type="match status" value="1"/>
</dbReference>
<evidence type="ECO:0000256" key="8">
    <source>
        <dbReference type="ARBA" id="ARBA00023242"/>
    </source>
</evidence>
<dbReference type="GO" id="GO:0006310">
    <property type="term" value="P:DNA recombination"/>
    <property type="evidence" value="ECO:0007669"/>
    <property type="project" value="UniProtKB-KW"/>
</dbReference>
<dbReference type="SUPFAM" id="SSF54654">
    <property type="entry name" value="CI-2 family of serine protease inhibitors"/>
    <property type="match status" value="2"/>
</dbReference>
<dbReference type="GO" id="GO:0009611">
    <property type="term" value="P:response to wounding"/>
    <property type="evidence" value="ECO:0007669"/>
    <property type="project" value="InterPro"/>
</dbReference>
<evidence type="ECO:0000256" key="3">
    <source>
        <dbReference type="ARBA" id="ARBA00022690"/>
    </source>
</evidence>
<dbReference type="Pfam" id="PF06632">
    <property type="entry name" value="XRCC4"/>
    <property type="match status" value="1"/>
</dbReference>
<evidence type="ECO:0000256" key="1">
    <source>
        <dbReference type="ARBA" id="ARBA00004123"/>
    </source>
</evidence>
<dbReference type="InterPro" id="IPR014751">
    <property type="entry name" value="XRCC4-like_C"/>
</dbReference>
<dbReference type="FunFam" id="1.20.5.370:FF:000012">
    <property type="entry name" value="DNA repair protein XRCC4"/>
    <property type="match status" value="1"/>
</dbReference>
<evidence type="ECO:0000256" key="6">
    <source>
        <dbReference type="ARBA" id="ARBA00023172"/>
    </source>
</evidence>
<dbReference type="GO" id="GO:0032807">
    <property type="term" value="C:DNA ligase IV complex"/>
    <property type="evidence" value="ECO:0007669"/>
    <property type="project" value="TreeGrafter"/>
</dbReference>
<sequence>MAEETQRDSCSKLLIPNAHTATEQPIFVKATWFPTHFHLAVTDGLTAWHCHPSEEEVKQRAAQWDLPVSEYLNLSERYLGHQQSGSVYAFDDAGDGHKRLSWTFEKEGMTLLWRWKCLLSPDSKKSNVEILDFLMGSNINLSGKVVGENELFEKMKVEAEKCLTQSERIANERLEFESEIYAKDDPSRLFVGVLNSKKSKLRELRDKLSKQEHTEKYPQEEDTDKTESFDEDSDFDRSDEDPQKDVTSSSKDVMANKFVCFSGKSQSKSSWPELVGVDGKVAEATIERENPSVNAYIVPEGSAVILDFRCKSSWPELVGVEGKVAVAIIERENPLVDAATVIKGSFVTADFRCDRVRVWVTEDGTVYQVPRIG</sequence>
<dbReference type="Gene3D" id="3.30.10.10">
    <property type="entry name" value="Trypsin Inhibitor V, subunit A"/>
    <property type="match status" value="2"/>
</dbReference>
<dbReference type="InterPro" id="IPR000864">
    <property type="entry name" value="Prot_inh_pot1"/>
</dbReference>
<comment type="subcellular location">
    <subcellularLocation>
        <location evidence="1">Nucleus</location>
    </subcellularLocation>
</comment>
<proteinExistence type="inferred from homology"/>
<organism evidence="12 13">
    <name type="scientific">Sphenostylis stenocarpa</name>
    <dbReference type="NCBI Taxonomy" id="92480"/>
    <lineage>
        <taxon>Eukaryota</taxon>
        <taxon>Viridiplantae</taxon>
        <taxon>Streptophyta</taxon>
        <taxon>Embryophyta</taxon>
        <taxon>Tracheophyta</taxon>
        <taxon>Spermatophyta</taxon>
        <taxon>Magnoliopsida</taxon>
        <taxon>eudicotyledons</taxon>
        <taxon>Gunneridae</taxon>
        <taxon>Pentapetalae</taxon>
        <taxon>rosids</taxon>
        <taxon>fabids</taxon>
        <taxon>Fabales</taxon>
        <taxon>Fabaceae</taxon>
        <taxon>Papilionoideae</taxon>
        <taxon>50 kb inversion clade</taxon>
        <taxon>NPAAA clade</taxon>
        <taxon>indigoferoid/millettioid clade</taxon>
        <taxon>Phaseoleae</taxon>
        <taxon>Sphenostylis</taxon>
    </lineage>
</organism>
<keyword evidence="8" id="KW-0539">Nucleus</keyword>
<comment type="similarity">
    <text evidence="2">Belongs to the protease inhibitor I13 (potato type I serine protease inhibitor) family.</text>
</comment>
<comment type="similarity">
    <text evidence="9">Belongs to the XRCC4-XLF family. XRCC4 subfamily.</text>
</comment>
<dbReference type="GO" id="GO:0010165">
    <property type="term" value="P:response to X-ray"/>
    <property type="evidence" value="ECO:0007669"/>
    <property type="project" value="TreeGrafter"/>
</dbReference>
<dbReference type="SUPFAM" id="SSF58022">
    <property type="entry name" value="XRCC4, C-terminal oligomerization domain"/>
    <property type="match status" value="1"/>
</dbReference>
<gene>
    <name evidence="12" type="ORF">AYBTSS11_LOCUS28613</name>
</gene>
<evidence type="ECO:0000256" key="7">
    <source>
        <dbReference type="ARBA" id="ARBA00023204"/>
    </source>
</evidence>
<evidence type="ECO:0000256" key="4">
    <source>
        <dbReference type="ARBA" id="ARBA00022763"/>
    </source>
</evidence>
<dbReference type="GO" id="GO:0005958">
    <property type="term" value="C:DNA-dependent protein kinase-DNA ligase 4 complex"/>
    <property type="evidence" value="ECO:0007669"/>
    <property type="project" value="TreeGrafter"/>
</dbReference>
<dbReference type="SUPFAM" id="SSF50809">
    <property type="entry name" value="XRCC4, N-terminal domain"/>
    <property type="match status" value="1"/>
</dbReference>
<feature type="compositionally biased region" description="Basic and acidic residues" evidence="10">
    <location>
        <begin position="207"/>
        <end position="219"/>
    </location>
</feature>
<dbReference type="GO" id="GO:0006303">
    <property type="term" value="P:double-strand break repair via nonhomologous end joining"/>
    <property type="evidence" value="ECO:0007669"/>
    <property type="project" value="UniProtKB-ARBA"/>
</dbReference>
<dbReference type="AlphaFoldDB" id="A0AA87BBE7"/>
<evidence type="ECO:0000256" key="2">
    <source>
        <dbReference type="ARBA" id="ARBA00008210"/>
    </source>
</evidence>
<dbReference type="InterPro" id="IPR010585">
    <property type="entry name" value="DNA_repair_prot_XRCC4"/>
</dbReference>
<dbReference type="PANTHER" id="PTHR28559">
    <property type="entry name" value="DNA REPAIR PROTEIN XRCC4"/>
    <property type="match status" value="1"/>
</dbReference>
<feature type="compositionally biased region" description="Acidic residues" evidence="10">
    <location>
        <begin position="220"/>
        <end position="239"/>
    </location>
</feature>
<feature type="domain" description="XRCC4 N-terminal" evidence="11">
    <location>
        <begin position="25"/>
        <end position="119"/>
    </location>
</feature>
<dbReference type="Proteomes" id="UP001189624">
    <property type="component" value="Chromosome 10"/>
</dbReference>
<dbReference type="PRINTS" id="PR00292">
    <property type="entry name" value="POTATOINHBTR"/>
</dbReference>
<evidence type="ECO:0000313" key="13">
    <source>
        <dbReference type="Proteomes" id="UP001189624"/>
    </source>
</evidence>
<keyword evidence="6" id="KW-0233">DNA recombination</keyword>
<keyword evidence="5" id="KW-0722">Serine protease inhibitor</keyword>
<dbReference type="EMBL" id="OY731407">
    <property type="protein sequence ID" value="CAJ1976475.1"/>
    <property type="molecule type" value="Genomic_DNA"/>
</dbReference>
<dbReference type="Pfam" id="PF00280">
    <property type="entry name" value="potato_inhibit"/>
    <property type="match status" value="1"/>
</dbReference>
<feature type="region of interest" description="Disordered" evidence="10">
    <location>
        <begin position="207"/>
        <end position="249"/>
    </location>
</feature>
<dbReference type="Gramene" id="rna-AYBTSS11_LOCUS28613">
    <property type="protein sequence ID" value="CAJ1976475.1"/>
    <property type="gene ID" value="gene-AYBTSS11_LOCUS28613"/>
</dbReference>
<protein>
    <recommendedName>
        <fullName evidence="11">XRCC4 N-terminal domain-containing protein</fullName>
    </recommendedName>
</protein>
<dbReference type="PANTHER" id="PTHR28559:SF1">
    <property type="entry name" value="DNA REPAIR PROTEIN XRCC4"/>
    <property type="match status" value="1"/>
</dbReference>
<dbReference type="InterPro" id="IPR053961">
    <property type="entry name" value="XRCC4_N"/>
</dbReference>
<dbReference type="Gene3D" id="1.20.5.370">
    <property type="match status" value="1"/>
</dbReference>
<keyword evidence="13" id="KW-1185">Reference proteome</keyword>
<dbReference type="PROSITE" id="PS00285">
    <property type="entry name" value="POTATO_INHIBITOR"/>
    <property type="match status" value="2"/>
</dbReference>
<dbReference type="InterPro" id="IPR009089">
    <property type="entry name" value="XRCC4_N_sf"/>
</dbReference>
<name>A0AA87BBE7_9FABA</name>
<keyword evidence="7" id="KW-0234">DNA repair</keyword>
<dbReference type="GO" id="GO:0004867">
    <property type="term" value="F:serine-type endopeptidase inhibitor activity"/>
    <property type="evidence" value="ECO:0007669"/>
    <property type="project" value="UniProtKB-KW"/>
</dbReference>
<keyword evidence="4" id="KW-0227">DNA damage</keyword>
<evidence type="ECO:0000256" key="10">
    <source>
        <dbReference type="SAM" id="MobiDB-lite"/>
    </source>
</evidence>
<reference evidence="12" key="1">
    <citation type="submission" date="2023-10" db="EMBL/GenBank/DDBJ databases">
        <authorList>
            <person name="Domelevo Entfellner J.-B."/>
        </authorList>
    </citation>
    <scope>NUCLEOTIDE SEQUENCE</scope>
</reference>
<evidence type="ECO:0000313" key="12">
    <source>
        <dbReference type="EMBL" id="CAJ1976475.1"/>
    </source>
</evidence>
<evidence type="ECO:0000256" key="9">
    <source>
        <dbReference type="ARBA" id="ARBA00025728"/>
    </source>
</evidence>